<dbReference type="GO" id="GO:0044780">
    <property type="term" value="P:bacterial-type flagellum assembly"/>
    <property type="evidence" value="ECO:0007669"/>
    <property type="project" value="InterPro"/>
</dbReference>
<evidence type="ECO:0000256" key="3">
    <source>
        <dbReference type="ARBA" id="ARBA00022490"/>
    </source>
</evidence>
<reference evidence="7" key="1">
    <citation type="submission" date="2023-01" db="EMBL/GenBank/DDBJ databases">
        <title>Human gut microbiome strain richness.</title>
        <authorList>
            <person name="Chen-Liaw A."/>
        </authorList>
    </citation>
    <scope>NUCLEOTIDE SEQUENCE</scope>
    <source>
        <strain evidence="7">B1_m1001713B170214d0_201011</strain>
    </source>
</reference>
<accession>A0AAW6ALZ6</accession>
<comment type="caution">
    <text evidence="7">The sequence shown here is derived from an EMBL/GenBank/DDBJ whole genome shotgun (WGS) entry which is preliminary data.</text>
</comment>
<dbReference type="Pfam" id="PF02561">
    <property type="entry name" value="FliS"/>
    <property type="match status" value="1"/>
</dbReference>
<evidence type="ECO:0000256" key="4">
    <source>
        <dbReference type="ARBA" id="ARBA00022795"/>
    </source>
</evidence>
<evidence type="ECO:0000256" key="5">
    <source>
        <dbReference type="ARBA" id="ARBA00023186"/>
    </source>
</evidence>
<keyword evidence="7" id="KW-0966">Cell projection</keyword>
<dbReference type="PANTHER" id="PTHR34773:SF1">
    <property type="entry name" value="FLAGELLAR SECRETION CHAPERONE FLIS"/>
    <property type="match status" value="1"/>
</dbReference>
<dbReference type="GeneID" id="57968578"/>
<keyword evidence="7" id="KW-0969">Cilium</keyword>
<dbReference type="PANTHER" id="PTHR34773">
    <property type="entry name" value="FLAGELLAR SECRETION CHAPERONE FLIS"/>
    <property type="match status" value="1"/>
</dbReference>
<evidence type="ECO:0000256" key="1">
    <source>
        <dbReference type="ARBA" id="ARBA00004514"/>
    </source>
</evidence>
<protein>
    <recommendedName>
        <fullName evidence="6">Flagellar secretion chaperone FliS</fullName>
    </recommendedName>
</protein>
<evidence type="ECO:0000313" key="7">
    <source>
        <dbReference type="EMBL" id="MDB1998605.1"/>
    </source>
</evidence>
<evidence type="ECO:0000313" key="8">
    <source>
        <dbReference type="Proteomes" id="UP001300871"/>
    </source>
</evidence>
<keyword evidence="7" id="KW-0282">Flagellum</keyword>
<comment type="similarity">
    <text evidence="2 6">Belongs to the FliS family.</text>
</comment>
<keyword evidence="5" id="KW-0143">Chaperone</keyword>
<comment type="subcellular location">
    <subcellularLocation>
        <location evidence="1 6">Cytoplasm</location>
        <location evidence="1 6">Cytosol</location>
    </subcellularLocation>
</comment>
<dbReference type="InterPro" id="IPR036584">
    <property type="entry name" value="FliS_sf"/>
</dbReference>
<keyword evidence="4 6" id="KW-1005">Bacterial flagellum biogenesis</keyword>
<name>A0AAW6ALZ6_CLOSY</name>
<dbReference type="RefSeq" id="WP_100932209.1">
    <property type="nucleotide sequence ID" value="NZ_JAAIMZ010000002.1"/>
</dbReference>
<proteinExistence type="inferred from homology"/>
<dbReference type="GO" id="GO:0071973">
    <property type="term" value="P:bacterial-type flagellum-dependent cell motility"/>
    <property type="evidence" value="ECO:0007669"/>
    <property type="project" value="TreeGrafter"/>
</dbReference>
<dbReference type="CDD" id="cd16098">
    <property type="entry name" value="FliS"/>
    <property type="match status" value="1"/>
</dbReference>
<dbReference type="PIRSF" id="PIRSF039090">
    <property type="entry name" value="Flis"/>
    <property type="match status" value="1"/>
</dbReference>
<dbReference type="InterPro" id="IPR003713">
    <property type="entry name" value="FliS"/>
</dbReference>
<dbReference type="Proteomes" id="UP001300871">
    <property type="component" value="Unassembled WGS sequence"/>
</dbReference>
<gene>
    <name evidence="7" type="primary">fliS</name>
    <name evidence="7" type="ORF">PM006_00075</name>
</gene>
<dbReference type="AlphaFoldDB" id="A0AAW6ALZ6"/>
<organism evidence="7 8">
    <name type="scientific">Clostridium symbiosum</name>
    <name type="common">Bacteroides symbiosus</name>
    <dbReference type="NCBI Taxonomy" id="1512"/>
    <lineage>
        <taxon>Bacteria</taxon>
        <taxon>Bacillati</taxon>
        <taxon>Bacillota</taxon>
        <taxon>Clostridia</taxon>
        <taxon>Lachnospirales</taxon>
        <taxon>Lachnospiraceae</taxon>
        <taxon>Otoolea</taxon>
    </lineage>
</organism>
<dbReference type="SUPFAM" id="SSF101116">
    <property type="entry name" value="Flagellar export chaperone FliS"/>
    <property type="match status" value="1"/>
</dbReference>
<evidence type="ECO:0000256" key="2">
    <source>
        <dbReference type="ARBA" id="ARBA00008787"/>
    </source>
</evidence>
<evidence type="ECO:0000256" key="6">
    <source>
        <dbReference type="PIRNR" id="PIRNR039090"/>
    </source>
</evidence>
<dbReference type="Gene3D" id="1.20.120.340">
    <property type="entry name" value="Flagellar protein FliS"/>
    <property type="match status" value="1"/>
</dbReference>
<dbReference type="GO" id="GO:0005829">
    <property type="term" value="C:cytosol"/>
    <property type="evidence" value="ECO:0007669"/>
    <property type="project" value="UniProtKB-SubCell"/>
</dbReference>
<keyword evidence="3 6" id="KW-0963">Cytoplasm</keyword>
<dbReference type="NCBIfam" id="TIGR00208">
    <property type="entry name" value="fliS"/>
    <property type="match status" value="1"/>
</dbReference>
<sequence>MQNPYAKYKEQSVMTMTQGDMLKLLYSEIISRLNKAVICIEEKDIAGRNENLKRARAIITHLNTTLDTQYEVSKGLSSLYEYFSYSIVQANINNDAEQINEILPMVEELKDAFVQADKQVRMSQSGKGM</sequence>
<dbReference type="EMBL" id="JAQLGM010000001">
    <property type="protein sequence ID" value="MDB1998605.1"/>
    <property type="molecule type" value="Genomic_DNA"/>
</dbReference>